<organism evidence="2 3">
    <name type="scientific">Nocardioides cavernae</name>
    <dbReference type="NCBI Taxonomy" id="1921566"/>
    <lineage>
        <taxon>Bacteria</taxon>
        <taxon>Bacillati</taxon>
        <taxon>Actinomycetota</taxon>
        <taxon>Actinomycetes</taxon>
        <taxon>Propionibacteriales</taxon>
        <taxon>Nocardioidaceae</taxon>
        <taxon>Nocardioides</taxon>
    </lineage>
</organism>
<evidence type="ECO:0000256" key="1">
    <source>
        <dbReference type="SAM" id="Phobius"/>
    </source>
</evidence>
<evidence type="ECO:0000313" key="2">
    <source>
        <dbReference type="EMBL" id="MBD3923270.1"/>
    </source>
</evidence>
<keyword evidence="3" id="KW-1185">Reference proteome</keyword>
<dbReference type="EMBL" id="JACXYZ010000001">
    <property type="protein sequence ID" value="MBD3923270.1"/>
    <property type="molecule type" value="Genomic_DNA"/>
</dbReference>
<keyword evidence="1" id="KW-1133">Transmembrane helix</keyword>
<feature type="transmembrane region" description="Helical" evidence="1">
    <location>
        <begin position="36"/>
        <end position="57"/>
    </location>
</feature>
<protein>
    <submittedName>
        <fullName evidence="2">Uncharacterized protein</fullName>
    </submittedName>
</protein>
<name>A0ABR8N528_9ACTN</name>
<evidence type="ECO:0000313" key="3">
    <source>
        <dbReference type="Proteomes" id="UP000618818"/>
    </source>
</evidence>
<keyword evidence="1" id="KW-0472">Membrane</keyword>
<dbReference type="RefSeq" id="WP_191193158.1">
    <property type="nucleotide sequence ID" value="NZ_JACXYZ010000001.1"/>
</dbReference>
<gene>
    <name evidence="2" type="ORF">IEZ26_01445</name>
</gene>
<keyword evidence="1" id="KW-0812">Transmembrane</keyword>
<dbReference type="Proteomes" id="UP000618818">
    <property type="component" value="Unassembled WGS sequence"/>
</dbReference>
<feature type="transmembrane region" description="Helical" evidence="1">
    <location>
        <begin position="12"/>
        <end position="30"/>
    </location>
</feature>
<proteinExistence type="predicted"/>
<reference evidence="2 3" key="1">
    <citation type="submission" date="2020-09" db="EMBL/GenBank/DDBJ databases">
        <title>novel species in genus Nocardioides.</title>
        <authorList>
            <person name="Zhang G."/>
        </authorList>
    </citation>
    <scope>NUCLEOTIDE SEQUENCE [LARGE SCALE GENOMIC DNA]</scope>
    <source>
        <strain evidence="2 3">KCTC 39551</strain>
    </source>
</reference>
<sequence>MSDRTSTASGQAGNAIYGLGIFGAWVYFWMEADGLWQHLLAILEGLVWPAFAVYYGLDALGA</sequence>
<accession>A0ABR8N528</accession>
<comment type="caution">
    <text evidence="2">The sequence shown here is derived from an EMBL/GenBank/DDBJ whole genome shotgun (WGS) entry which is preliminary data.</text>
</comment>